<name>A0A5N5K8G6_9ROSI</name>
<protein>
    <submittedName>
        <fullName evidence="1">Uncharacterized protein</fullName>
    </submittedName>
</protein>
<dbReference type="EMBL" id="VDCV01000014">
    <property type="protein sequence ID" value="KAB5527236.1"/>
    <property type="molecule type" value="Genomic_DNA"/>
</dbReference>
<evidence type="ECO:0000313" key="2">
    <source>
        <dbReference type="Proteomes" id="UP000326939"/>
    </source>
</evidence>
<organism evidence="1 2">
    <name type="scientific">Salix brachista</name>
    <dbReference type="NCBI Taxonomy" id="2182728"/>
    <lineage>
        <taxon>Eukaryota</taxon>
        <taxon>Viridiplantae</taxon>
        <taxon>Streptophyta</taxon>
        <taxon>Embryophyta</taxon>
        <taxon>Tracheophyta</taxon>
        <taxon>Spermatophyta</taxon>
        <taxon>Magnoliopsida</taxon>
        <taxon>eudicotyledons</taxon>
        <taxon>Gunneridae</taxon>
        <taxon>Pentapetalae</taxon>
        <taxon>rosids</taxon>
        <taxon>fabids</taxon>
        <taxon>Malpighiales</taxon>
        <taxon>Salicaceae</taxon>
        <taxon>Saliceae</taxon>
        <taxon>Salix</taxon>
    </lineage>
</organism>
<accession>A0A5N5K8G6</accession>
<reference evidence="2" key="1">
    <citation type="journal article" date="2019" name="Gigascience">
        <title>De novo genome assembly of the endangered Acer yangbiense, a plant species with extremely small populations endemic to Yunnan Province, China.</title>
        <authorList>
            <person name="Yang J."/>
            <person name="Wariss H.M."/>
            <person name="Tao L."/>
            <person name="Zhang R."/>
            <person name="Yun Q."/>
            <person name="Hollingsworth P."/>
            <person name="Dao Z."/>
            <person name="Luo G."/>
            <person name="Guo H."/>
            <person name="Ma Y."/>
            <person name="Sun W."/>
        </authorList>
    </citation>
    <scope>NUCLEOTIDE SEQUENCE [LARGE SCALE GENOMIC DNA]</scope>
    <source>
        <strain evidence="2">cv. br00</strain>
    </source>
</reference>
<gene>
    <name evidence="1" type="ORF">DKX38_021083</name>
</gene>
<dbReference type="AlphaFoldDB" id="A0A5N5K8G6"/>
<keyword evidence="2" id="KW-1185">Reference proteome</keyword>
<proteinExistence type="predicted"/>
<evidence type="ECO:0000313" key="1">
    <source>
        <dbReference type="EMBL" id="KAB5527236.1"/>
    </source>
</evidence>
<dbReference type="Proteomes" id="UP000326939">
    <property type="component" value="Chromosome 14"/>
</dbReference>
<comment type="caution">
    <text evidence="1">The sequence shown here is derived from an EMBL/GenBank/DDBJ whole genome shotgun (WGS) entry which is preliminary data.</text>
</comment>
<sequence>MTPSIHIVAKNLMVGFTWVHVQSLTRCYHHSYLANPTVDKGFKNRETSPWLSDQASFPPIVASMEGFLKGLIMGFCMYTGYALKRRLIKLSPQCGIWMPYFSGVKLDLFLEEQYAGKISCFQFYDHNFPWCDWYVYNLTRTLWKLCSIGCEVEDLAGIELHGSTKVRVRTEEHAVEIGKMVKLQFFSGMKYDDTCPLNQD</sequence>